<keyword evidence="19" id="KW-1185">Reference proteome</keyword>
<evidence type="ECO:0000256" key="3">
    <source>
        <dbReference type="ARBA" id="ARBA00008915"/>
    </source>
</evidence>
<evidence type="ECO:0000256" key="13">
    <source>
        <dbReference type="ARBA" id="ARBA00023136"/>
    </source>
</evidence>
<keyword evidence="6" id="KW-0679">Respiratory chain</keyword>
<evidence type="ECO:0000256" key="17">
    <source>
        <dbReference type="SAM" id="Phobius"/>
    </source>
</evidence>
<evidence type="ECO:0000256" key="4">
    <source>
        <dbReference type="ARBA" id="ARBA00018632"/>
    </source>
</evidence>
<keyword evidence="8" id="KW-0999">Mitochondrion inner membrane</keyword>
<evidence type="ECO:0000313" key="18">
    <source>
        <dbReference type="EMBL" id="PWA28619.1"/>
    </source>
</evidence>
<evidence type="ECO:0000256" key="15">
    <source>
        <dbReference type="ARBA" id="ARBA00031387"/>
    </source>
</evidence>
<comment type="similarity">
    <text evidence="3">Belongs to the complex I NDUFB11 subunit family.</text>
</comment>
<dbReference type="Pfam" id="PF10183">
    <property type="entry name" value="ESSS"/>
    <property type="match status" value="1"/>
</dbReference>
<keyword evidence="7 17" id="KW-0812">Transmembrane</keyword>
<gene>
    <name evidence="18" type="ORF">CCH79_00020101</name>
</gene>
<dbReference type="PANTHER" id="PTHR13327">
    <property type="entry name" value="NADH-UBIQUINONE OXIDOREDUCTASE ESSS SUBUNIT, MITOCHONDRIAL PRECURSOR"/>
    <property type="match status" value="1"/>
</dbReference>
<accession>A0A315VYA9</accession>
<evidence type="ECO:0000256" key="2">
    <source>
        <dbReference type="ARBA" id="ARBA00004434"/>
    </source>
</evidence>
<protein>
    <recommendedName>
        <fullName evidence="4">NADH dehydrogenase [ubiquinone] 1 beta subcomplex subunit 11, mitochondrial</fullName>
    </recommendedName>
    <alternativeName>
        <fullName evidence="15">Complex I-ESSS</fullName>
    </alternativeName>
    <alternativeName>
        <fullName evidence="14">NADH-ubiquinone oxidoreductase ESSS subunit</fullName>
    </alternativeName>
</protein>
<comment type="subcellular location">
    <subcellularLocation>
        <location evidence="2">Mitochondrion inner membrane</location>
        <topology evidence="2">Single-pass membrane protein</topology>
    </subcellularLocation>
</comment>
<keyword evidence="12" id="KW-0496">Mitochondrion</keyword>
<comment type="caution">
    <text evidence="18">The sequence shown here is derived from an EMBL/GenBank/DDBJ whole genome shotgun (WGS) entry which is preliminary data.</text>
</comment>
<sequence>MDVATVIETLPSMGSSVVLCWSNWIRASASRLVVLELLPQTGGSSDWQTLGGTAVSAEAITRTSSQLSAPKNGICITIVHHLMAVMFRLTVRQVQNVTFPLPVAQYPSRAGEMLSRLSRLGLALPRSVSVLSTRFVSQSKADSANTPTAVTELYEPVNQSGHGEVSPFVKVSAATGLPANRACADGTASWRGCSVYVQLSPVQRQNPDFHGFSTDPVEDERNMKLAFFLGISVVLVIGGTFIHYLPDHGMRKWARREAERLILLREKDGLPLIEENYYDSSKIILPSSNKD</sequence>
<evidence type="ECO:0000256" key="14">
    <source>
        <dbReference type="ARBA" id="ARBA00030753"/>
    </source>
</evidence>
<comment type="function">
    <text evidence="1">Accessory subunit of the mitochondrial membrane respiratory chain NADH dehydrogenase (Complex I), that is believed not to be involved in catalysis. Complex I functions in the transfer of electrons from NADH to the respiratory chain. The immediate electron acceptor for the enzyme is believed to be ubiquinone.</text>
</comment>
<feature type="transmembrane region" description="Helical" evidence="17">
    <location>
        <begin position="225"/>
        <end position="246"/>
    </location>
</feature>
<evidence type="ECO:0000256" key="1">
    <source>
        <dbReference type="ARBA" id="ARBA00003195"/>
    </source>
</evidence>
<dbReference type="GO" id="GO:0005743">
    <property type="term" value="C:mitochondrial inner membrane"/>
    <property type="evidence" value="ECO:0007669"/>
    <property type="project" value="UniProtKB-SubCell"/>
</dbReference>
<dbReference type="InterPro" id="IPR019329">
    <property type="entry name" value="NADH_UbQ_OxRdtase_ESSS_su"/>
</dbReference>
<organism evidence="18 19">
    <name type="scientific">Gambusia affinis</name>
    <name type="common">Western mosquitofish</name>
    <name type="synonym">Heterandria affinis</name>
    <dbReference type="NCBI Taxonomy" id="33528"/>
    <lineage>
        <taxon>Eukaryota</taxon>
        <taxon>Metazoa</taxon>
        <taxon>Chordata</taxon>
        <taxon>Craniata</taxon>
        <taxon>Vertebrata</taxon>
        <taxon>Euteleostomi</taxon>
        <taxon>Actinopterygii</taxon>
        <taxon>Neopterygii</taxon>
        <taxon>Teleostei</taxon>
        <taxon>Neoteleostei</taxon>
        <taxon>Acanthomorphata</taxon>
        <taxon>Ovalentaria</taxon>
        <taxon>Atherinomorphae</taxon>
        <taxon>Cyprinodontiformes</taxon>
        <taxon>Poeciliidae</taxon>
        <taxon>Poeciliinae</taxon>
        <taxon>Gambusia</taxon>
    </lineage>
</organism>
<keyword evidence="9" id="KW-0809">Transit peptide</keyword>
<name>A0A315VYA9_GAMAF</name>
<evidence type="ECO:0000256" key="9">
    <source>
        <dbReference type="ARBA" id="ARBA00022946"/>
    </source>
</evidence>
<keyword evidence="10" id="KW-0249">Electron transport</keyword>
<keyword evidence="13 17" id="KW-0472">Membrane</keyword>
<dbReference type="EMBL" id="NHOQ01000793">
    <property type="protein sequence ID" value="PWA28619.1"/>
    <property type="molecule type" value="Genomic_DNA"/>
</dbReference>
<evidence type="ECO:0000256" key="5">
    <source>
        <dbReference type="ARBA" id="ARBA00022448"/>
    </source>
</evidence>
<dbReference type="PANTHER" id="PTHR13327:SF0">
    <property type="entry name" value="NADH DEHYDROGENASE [UBIQUINONE] 1 BETA SUBCOMPLEX SUBUNIT 11, MITOCHONDRIAL"/>
    <property type="match status" value="1"/>
</dbReference>
<reference evidence="18 19" key="1">
    <citation type="journal article" date="2018" name="G3 (Bethesda)">
        <title>A High-Quality Reference Genome for the Invasive Mosquitofish Gambusia affinis Using a Chicago Library.</title>
        <authorList>
            <person name="Hoffberg S.L."/>
            <person name="Troendle N.J."/>
            <person name="Glenn T.C."/>
            <person name="Mahmud O."/>
            <person name="Louha S."/>
            <person name="Chalopin D."/>
            <person name="Bennetzen J.L."/>
            <person name="Mauricio R."/>
        </authorList>
    </citation>
    <scope>NUCLEOTIDE SEQUENCE [LARGE SCALE GENOMIC DNA]</scope>
    <source>
        <strain evidence="18">NE01/NJP1002.9</strain>
        <tissue evidence="18">Muscle</tissue>
    </source>
</reference>
<keyword evidence="11 17" id="KW-1133">Transmembrane helix</keyword>
<evidence type="ECO:0000313" key="19">
    <source>
        <dbReference type="Proteomes" id="UP000250572"/>
    </source>
</evidence>
<comment type="subunit">
    <text evidence="16">Complex I is composed of 45 different subunits. Interacts with BCAP31.</text>
</comment>
<evidence type="ECO:0000256" key="10">
    <source>
        <dbReference type="ARBA" id="ARBA00022982"/>
    </source>
</evidence>
<evidence type="ECO:0000256" key="6">
    <source>
        <dbReference type="ARBA" id="ARBA00022660"/>
    </source>
</evidence>
<evidence type="ECO:0000256" key="12">
    <source>
        <dbReference type="ARBA" id="ARBA00023128"/>
    </source>
</evidence>
<dbReference type="AlphaFoldDB" id="A0A315VYA9"/>
<evidence type="ECO:0000256" key="11">
    <source>
        <dbReference type="ARBA" id="ARBA00022989"/>
    </source>
</evidence>
<keyword evidence="5" id="KW-0813">Transport</keyword>
<proteinExistence type="inferred from homology"/>
<evidence type="ECO:0000256" key="7">
    <source>
        <dbReference type="ARBA" id="ARBA00022692"/>
    </source>
</evidence>
<evidence type="ECO:0000256" key="16">
    <source>
        <dbReference type="ARBA" id="ARBA00046528"/>
    </source>
</evidence>
<dbReference type="Proteomes" id="UP000250572">
    <property type="component" value="Unassembled WGS sequence"/>
</dbReference>
<evidence type="ECO:0000256" key="8">
    <source>
        <dbReference type="ARBA" id="ARBA00022792"/>
    </source>
</evidence>
<dbReference type="STRING" id="33528.ENSGAFP00000019682"/>